<dbReference type="RefSeq" id="WP_377210678.1">
    <property type="nucleotide sequence ID" value="NZ_JBHTJV010000002.1"/>
</dbReference>
<dbReference type="PROSITE" id="PS50110">
    <property type="entry name" value="RESPONSE_REGULATORY"/>
    <property type="match status" value="1"/>
</dbReference>
<dbReference type="PANTHER" id="PTHR43065:SF49">
    <property type="entry name" value="HISTIDINE KINASE"/>
    <property type="match status" value="1"/>
</dbReference>
<dbReference type="Pfam" id="PF13426">
    <property type="entry name" value="PAS_9"/>
    <property type="match status" value="1"/>
</dbReference>
<proteinExistence type="predicted"/>
<evidence type="ECO:0000313" key="15">
    <source>
        <dbReference type="Proteomes" id="UP001597101"/>
    </source>
</evidence>
<feature type="domain" description="Response regulatory" evidence="11">
    <location>
        <begin position="642"/>
        <end position="754"/>
    </location>
</feature>
<evidence type="ECO:0000256" key="1">
    <source>
        <dbReference type="ARBA" id="ARBA00000085"/>
    </source>
</evidence>
<dbReference type="Gene3D" id="3.30.565.10">
    <property type="entry name" value="Histidine kinase-like ATPase, C-terminal domain"/>
    <property type="match status" value="1"/>
</dbReference>
<keyword evidence="8" id="KW-0902">Two-component regulatory system</keyword>
<dbReference type="InterPro" id="IPR011006">
    <property type="entry name" value="CheY-like_superfamily"/>
</dbReference>
<dbReference type="SUPFAM" id="SSF47384">
    <property type="entry name" value="Homodimeric domain of signal transducing histidine kinase"/>
    <property type="match status" value="1"/>
</dbReference>
<dbReference type="InterPro" id="IPR005467">
    <property type="entry name" value="His_kinase_dom"/>
</dbReference>
<keyword evidence="15" id="KW-1185">Reference proteome</keyword>
<dbReference type="PROSITE" id="PS50109">
    <property type="entry name" value="HIS_KIN"/>
    <property type="match status" value="1"/>
</dbReference>
<evidence type="ECO:0000256" key="6">
    <source>
        <dbReference type="ARBA" id="ARBA00022777"/>
    </source>
</evidence>
<evidence type="ECO:0000313" key="14">
    <source>
        <dbReference type="EMBL" id="MFD0914818.1"/>
    </source>
</evidence>
<name>A0ABW3FAS5_9HYPH</name>
<dbReference type="InterPro" id="IPR004358">
    <property type="entry name" value="Sig_transdc_His_kin-like_C"/>
</dbReference>
<evidence type="ECO:0000256" key="3">
    <source>
        <dbReference type="ARBA" id="ARBA00022553"/>
    </source>
</evidence>
<dbReference type="Gene3D" id="1.10.287.130">
    <property type="match status" value="1"/>
</dbReference>
<dbReference type="InterPro" id="IPR000014">
    <property type="entry name" value="PAS"/>
</dbReference>
<feature type="domain" description="Histidine kinase" evidence="10">
    <location>
        <begin position="397"/>
        <end position="620"/>
    </location>
</feature>
<accession>A0ABW3FAS5</accession>
<evidence type="ECO:0000256" key="4">
    <source>
        <dbReference type="ARBA" id="ARBA00022679"/>
    </source>
</evidence>
<evidence type="ECO:0000259" key="12">
    <source>
        <dbReference type="PROSITE" id="PS50112"/>
    </source>
</evidence>
<gene>
    <name evidence="14" type="ORF">ACFQ14_00190</name>
</gene>
<dbReference type="InterPro" id="IPR035965">
    <property type="entry name" value="PAS-like_dom_sf"/>
</dbReference>
<dbReference type="Pfam" id="PF00989">
    <property type="entry name" value="PAS"/>
    <property type="match status" value="1"/>
</dbReference>
<dbReference type="SMART" id="SM00388">
    <property type="entry name" value="HisKA"/>
    <property type="match status" value="1"/>
</dbReference>
<organism evidence="14 15">
    <name type="scientific">Pseudahrensia aquimaris</name>
    <dbReference type="NCBI Taxonomy" id="744461"/>
    <lineage>
        <taxon>Bacteria</taxon>
        <taxon>Pseudomonadati</taxon>
        <taxon>Pseudomonadota</taxon>
        <taxon>Alphaproteobacteria</taxon>
        <taxon>Hyphomicrobiales</taxon>
        <taxon>Ahrensiaceae</taxon>
        <taxon>Pseudahrensia</taxon>
    </lineage>
</organism>
<evidence type="ECO:0000256" key="2">
    <source>
        <dbReference type="ARBA" id="ARBA00012438"/>
    </source>
</evidence>
<reference evidence="15" key="1">
    <citation type="journal article" date="2019" name="Int. J. Syst. Evol. Microbiol.">
        <title>The Global Catalogue of Microorganisms (GCM) 10K type strain sequencing project: providing services to taxonomists for standard genome sequencing and annotation.</title>
        <authorList>
            <consortium name="The Broad Institute Genomics Platform"/>
            <consortium name="The Broad Institute Genome Sequencing Center for Infectious Disease"/>
            <person name="Wu L."/>
            <person name="Ma J."/>
        </authorList>
    </citation>
    <scope>NUCLEOTIDE SEQUENCE [LARGE SCALE GENOMIC DNA]</scope>
    <source>
        <strain evidence="15">CCUG 60023</strain>
    </source>
</reference>
<sequence>MRSKSDKDLVSDSERLKDFADAASDWFFELDADLRFTYLSPNFEKIVGTSISEVLGTTPWEAHGSRVIPEEEQQWQSQLRALKAHEDWRDHAMTIIRDDGERRVLCNSAKAIFDDDGQFAGYRGAARDITHTAAAGARLSSIIDAVPDAIITIDEDGLVRSFSKAAEALFGYDEAEVIDRNVEMLMPSEHANQHDSYMDRYKRTGEKRIIGIGRRLEARKKDGTVFPINLAISEMRVEGRRLFTSVIQDISELVDAQTLSGRVGAILDRSLHEIYVFGFEDLRFVQVNHGARQNMGYSSGEFRQMTPVDVKPEYDESSFRKLIAPLRERTTELLVFKTKQLRKDGSTYPVEVHLQLMRDEDPPLYLAVVQDITEREKREQRSRQAHKMVAIGQLTGGIAHDFNNLLTVIIANNELLADMLEDDPDKRELVEDATIAAQHGATLTKQLLAFARQQPLAPQIVDLNTLIGDMMDMLQRTLGEDILVSTMFEKPINPVLIDVTQTNSALLNLAINARDAMPNGGELIFETSNVHLDQDAAMERGDANAGDYVRVSVRDTGTGMTSEVRDRVLEPFFTTKPVGLGTGLGLSMVHGFALQSGGFIEIYSEEGYGTAISFYLPVDKSSGGQTSETTVKYAPTAQTTKTILLVEDDERVRRVTLKRLIALGYIAVEATSGQQALDILRVRDDIDLVFTDMIMPGGMTGGDLLEIVASDYPAIKKLIASGYAEDGIIPNHGTKWLHKPYSIQELAETLSDIFE</sequence>
<feature type="domain" description="PAC" evidence="13">
    <location>
        <begin position="89"/>
        <end position="141"/>
    </location>
</feature>
<evidence type="ECO:0000256" key="7">
    <source>
        <dbReference type="ARBA" id="ARBA00022840"/>
    </source>
</evidence>
<evidence type="ECO:0000256" key="9">
    <source>
        <dbReference type="PROSITE-ProRule" id="PRU00169"/>
    </source>
</evidence>
<keyword evidence="5" id="KW-0547">Nucleotide-binding</keyword>
<dbReference type="NCBIfam" id="TIGR00229">
    <property type="entry name" value="sensory_box"/>
    <property type="match status" value="3"/>
</dbReference>
<dbReference type="CDD" id="cd00082">
    <property type="entry name" value="HisKA"/>
    <property type="match status" value="1"/>
</dbReference>
<dbReference type="SMART" id="SM00091">
    <property type="entry name" value="PAS"/>
    <property type="match status" value="3"/>
</dbReference>
<feature type="domain" description="PAS" evidence="12">
    <location>
        <begin position="135"/>
        <end position="205"/>
    </location>
</feature>
<evidence type="ECO:0000256" key="8">
    <source>
        <dbReference type="ARBA" id="ARBA00023012"/>
    </source>
</evidence>
<dbReference type="InterPro" id="IPR001610">
    <property type="entry name" value="PAC"/>
</dbReference>
<dbReference type="SUPFAM" id="SSF55874">
    <property type="entry name" value="ATPase domain of HSP90 chaperone/DNA topoisomerase II/histidine kinase"/>
    <property type="match status" value="1"/>
</dbReference>
<dbReference type="PRINTS" id="PR00344">
    <property type="entry name" value="BCTRLSENSOR"/>
</dbReference>
<dbReference type="InterPro" id="IPR001789">
    <property type="entry name" value="Sig_transdc_resp-reg_receiver"/>
</dbReference>
<keyword evidence="7" id="KW-0067">ATP-binding</keyword>
<dbReference type="Gene3D" id="3.30.450.20">
    <property type="entry name" value="PAS domain"/>
    <property type="match status" value="3"/>
</dbReference>
<dbReference type="InterPro" id="IPR003661">
    <property type="entry name" value="HisK_dim/P_dom"/>
</dbReference>
<keyword evidence="4" id="KW-0808">Transferase</keyword>
<dbReference type="SMART" id="SM00448">
    <property type="entry name" value="REC"/>
    <property type="match status" value="1"/>
</dbReference>
<dbReference type="SMART" id="SM00086">
    <property type="entry name" value="PAC"/>
    <property type="match status" value="3"/>
</dbReference>
<comment type="caution">
    <text evidence="14">The sequence shown here is derived from an EMBL/GenBank/DDBJ whole genome shotgun (WGS) entry which is preliminary data.</text>
</comment>
<dbReference type="PANTHER" id="PTHR43065">
    <property type="entry name" value="SENSOR HISTIDINE KINASE"/>
    <property type="match status" value="1"/>
</dbReference>
<dbReference type="InterPro" id="IPR013767">
    <property type="entry name" value="PAS_fold"/>
</dbReference>
<dbReference type="PROSITE" id="PS50112">
    <property type="entry name" value="PAS"/>
    <property type="match status" value="2"/>
</dbReference>
<dbReference type="InterPro" id="IPR000700">
    <property type="entry name" value="PAS-assoc_C"/>
</dbReference>
<dbReference type="Pfam" id="PF02518">
    <property type="entry name" value="HATPase_c"/>
    <property type="match status" value="1"/>
</dbReference>
<evidence type="ECO:0000256" key="5">
    <source>
        <dbReference type="ARBA" id="ARBA00022741"/>
    </source>
</evidence>
<evidence type="ECO:0000259" key="13">
    <source>
        <dbReference type="PROSITE" id="PS50113"/>
    </source>
</evidence>
<dbReference type="Proteomes" id="UP001597101">
    <property type="component" value="Unassembled WGS sequence"/>
</dbReference>
<protein>
    <recommendedName>
        <fullName evidence="2">histidine kinase</fullName>
        <ecNumber evidence="2">2.7.13.3</ecNumber>
    </recommendedName>
</protein>
<evidence type="ECO:0000259" key="10">
    <source>
        <dbReference type="PROSITE" id="PS50109"/>
    </source>
</evidence>
<comment type="catalytic activity">
    <reaction evidence="1">
        <text>ATP + protein L-histidine = ADP + protein N-phospho-L-histidine.</text>
        <dbReference type="EC" id="2.7.13.3"/>
    </reaction>
</comment>
<dbReference type="InterPro" id="IPR013656">
    <property type="entry name" value="PAS_4"/>
</dbReference>
<feature type="domain" description="PAC" evidence="13">
    <location>
        <begin position="329"/>
        <end position="384"/>
    </location>
</feature>
<dbReference type="EMBL" id="JBHTJV010000002">
    <property type="protein sequence ID" value="MFD0914818.1"/>
    <property type="molecule type" value="Genomic_DNA"/>
</dbReference>
<feature type="domain" description="PAS" evidence="12">
    <location>
        <begin position="12"/>
        <end position="86"/>
    </location>
</feature>
<evidence type="ECO:0000259" key="11">
    <source>
        <dbReference type="PROSITE" id="PS50110"/>
    </source>
</evidence>
<dbReference type="Pfam" id="PF08448">
    <property type="entry name" value="PAS_4"/>
    <property type="match status" value="1"/>
</dbReference>
<dbReference type="PROSITE" id="PS50113">
    <property type="entry name" value="PAC"/>
    <property type="match status" value="2"/>
</dbReference>
<keyword evidence="6" id="KW-0418">Kinase</keyword>
<feature type="modified residue" description="4-aspartylphosphate" evidence="9">
    <location>
        <position position="692"/>
    </location>
</feature>
<dbReference type="InterPro" id="IPR036097">
    <property type="entry name" value="HisK_dim/P_sf"/>
</dbReference>
<dbReference type="InterPro" id="IPR003594">
    <property type="entry name" value="HATPase_dom"/>
</dbReference>
<dbReference type="SUPFAM" id="SSF55785">
    <property type="entry name" value="PYP-like sensor domain (PAS domain)"/>
    <property type="match status" value="3"/>
</dbReference>
<dbReference type="Pfam" id="PF00512">
    <property type="entry name" value="HisKA"/>
    <property type="match status" value="1"/>
</dbReference>
<dbReference type="CDD" id="cd00130">
    <property type="entry name" value="PAS"/>
    <property type="match status" value="3"/>
</dbReference>
<dbReference type="SMART" id="SM00387">
    <property type="entry name" value="HATPase_c"/>
    <property type="match status" value="1"/>
</dbReference>
<dbReference type="Pfam" id="PF00072">
    <property type="entry name" value="Response_reg"/>
    <property type="match status" value="1"/>
</dbReference>
<dbReference type="EC" id="2.7.13.3" evidence="2"/>
<dbReference type="Gene3D" id="3.40.50.2300">
    <property type="match status" value="1"/>
</dbReference>
<dbReference type="SUPFAM" id="SSF52172">
    <property type="entry name" value="CheY-like"/>
    <property type="match status" value="1"/>
</dbReference>
<keyword evidence="3 9" id="KW-0597">Phosphoprotein</keyword>
<dbReference type="InterPro" id="IPR036890">
    <property type="entry name" value="HATPase_C_sf"/>
</dbReference>